<feature type="coiled-coil region" evidence="1">
    <location>
        <begin position="40"/>
        <end position="97"/>
    </location>
</feature>
<keyword evidence="2" id="KW-0812">Transmembrane</keyword>
<feature type="transmembrane region" description="Helical" evidence="2">
    <location>
        <begin position="20"/>
        <end position="37"/>
    </location>
</feature>
<accession>A0A286GW50</accession>
<keyword evidence="1" id="KW-0175">Coiled coil</keyword>
<evidence type="ECO:0000256" key="1">
    <source>
        <dbReference type="SAM" id="Coils"/>
    </source>
</evidence>
<keyword evidence="2" id="KW-0472">Membrane</keyword>
<sequence length="269" mass="30846">MDFLNFTNALEDLVEKVNLSLLAGVLAGLIAIVAAVAQWKDKKEEEKEAESNRLKVEAAQKEIKILQLKSLKKTDELEKVYIDLNNANKKIIDLQGELKNEITGGESRPVLRIYSSGLVTHEVSRKKYFILNFDLYNPNKYALQNIRVVFHDLWGREMMQLGVVHFRDGLSVGLRPPTVDELNNRISVHHFDNIGSLAKNNTYPLYTTTFCPELANMDTPGYAVEVKWYNGSFVYFVNLKIENDKLINFGTEMSFNGQKVDHEKYIEFH</sequence>
<reference evidence="4" key="1">
    <citation type="submission" date="2017-09" db="EMBL/GenBank/DDBJ databases">
        <authorList>
            <person name="Varghese N."/>
            <person name="Submissions S."/>
        </authorList>
    </citation>
    <scope>NUCLEOTIDE SEQUENCE [LARGE SCALE GENOMIC DNA]</scope>
    <source>
        <strain evidence="4">DSM 29961</strain>
    </source>
</reference>
<gene>
    <name evidence="3" type="ORF">SAMN06269250_0152</name>
</gene>
<evidence type="ECO:0000313" key="4">
    <source>
        <dbReference type="Proteomes" id="UP000219452"/>
    </source>
</evidence>
<organism evidence="3 4">
    <name type="scientific">Spirosoma fluviale</name>
    <dbReference type="NCBI Taxonomy" id="1597977"/>
    <lineage>
        <taxon>Bacteria</taxon>
        <taxon>Pseudomonadati</taxon>
        <taxon>Bacteroidota</taxon>
        <taxon>Cytophagia</taxon>
        <taxon>Cytophagales</taxon>
        <taxon>Cytophagaceae</taxon>
        <taxon>Spirosoma</taxon>
    </lineage>
</organism>
<proteinExistence type="predicted"/>
<dbReference type="EMBL" id="OCNH01000010">
    <property type="protein sequence ID" value="SOD99765.1"/>
    <property type="molecule type" value="Genomic_DNA"/>
</dbReference>
<dbReference type="Proteomes" id="UP000219452">
    <property type="component" value="Unassembled WGS sequence"/>
</dbReference>
<keyword evidence="4" id="KW-1185">Reference proteome</keyword>
<keyword evidence="2" id="KW-1133">Transmembrane helix</keyword>
<protein>
    <submittedName>
        <fullName evidence="3">Uncharacterized protein</fullName>
    </submittedName>
</protein>
<dbReference type="AlphaFoldDB" id="A0A286GW50"/>
<dbReference type="RefSeq" id="WP_097132156.1">
    <property type="nucleotide sequence ID" value="NZ_OCNH01000010.1"/>
</dbReference>
<evidence type="ECO:0000256" key="2">
    <source>
        <dbReference type="SAM" id="Phobius"/>
    </source>
</evidence>
<evidence type="ECO:0000313" key="3">
    <source>
        <dbReference type="EMBL" id="SOD99765.1"/>
    </source>
</evidence>
<name>A0A286GW50_9BACT</name>